<keyword evidence="4 6" id="KW-1133">Transmembrane helix</keyword>
<dbReference type="PANTHER" id="PTHR23510:SF3">
    <property type="entry name" value="MAJOR FACILITATOR SUPERFAMILY DOMAIN-CONTAINING PROTEIN 8"/>
    <property type="match status" value="1"/>
</dbReference>
<dbReference type="PANTHER" id="PTHR23510">
    <property type="entry name" value="INNER MEMBRANE TRANSPORT PROTEIN YAJR"/>
    <property type="match status" value="1"/>
</dbReference>
<dbReference type="AlphaFoldDB" id="A0A914PRQ2"/>
<evidence type="ECO:0000313" key="7">
    <source>
        <dbReference type="Proteomes" id="UP000887578"/>
    </source>
</evidence>
<keyword evidence="5 6" id="KW-0472">Membrane</keyword>
<feature type="transmembrane region" description="Helical" evidence="6">
    <location>
        <begin position="154"/>
        <end position="175"/>
    </location>
</feature>
<feature type="transmembrane region" description="Helical" evidence="6">
    <location>
        <begin position="114"/>
        <end position="133"/>
    </location>
</feature>
<evidence type="ECO:0000313" key="8">
    <source>
        <dbReference type="WBParaSite" id="PDA_v2.g18826.t1"/>
    </source>
</evidence>
<feature type="transmembrane region" description="Helical" evidence="6">
    <location>
        <begin position="26"/>
        <end position="47"/>
    </location>
</feature>
<evidence type="ECO:0000256" key="2">
    <source>
        <dbReference type="ARBA" id="ARBA00022448"/>
    </source>
</evidence>
<evidence type="ECO:0000256" key="6">
    <source>
        <dbReference type="SAM" id="Phobius"/>
    </source>
</evidence>
<dbReference type="GO" id="GO:0005765">
    <property type="term" value="C:lysosomal membrane"/>
    <property type="evidence" value="ECO:0007669"/>
    <property type="project" value="TreeGrafter"/>
</dbReference>
<comment type="subcellular location">
    <subcellularLocation>
        <location evidence="1">Endomembrane system</location>
        <topology evidence="1">Multi-pass membrane protein</topology>
    </subcellularLocation>
</comment>
<dbReference type="SUPFAM" id="SSF103473">
    <property type="entry name" value="MFS general substrate transporter"/>
    <property type="match status" value="1"/>
</dbReference>
<keyword evidence="2" id="KW-0813">Transport</keyword>
<proteinExistence type="predicted"/>
<keyword evidence="7" id="KW-1185">Reference proteome</keyword>
<protein>
    <submittedName>
        <fullName evidence="8">Uncharacterized protein</fullName>
    </submittedName>
</protein>
<organism evidence="7 8">
    <name type="scientific">Panagrolaimus davidi</name>
    <dbReference type="NCBI Taxonomy" id="227884"/>
    <lineage>
        <taxon>Eukaryota</taxon>
        <taxon>Metazoa</taxon>
        <taxon>Ecdysozoa</taxon>
        <taxon>Nematoda</taxon>
        <taxon>Chromadorea</taxon>
        <taxon>Rhabditida</taxon>
        <taxon>Tylenchina</taxon>
        <taxon>Panagrolaimomorpha</taxon>
        <taxon>Panagrolaimoidea</taxon>
        <taxon>Panagrolaimidae</taxon>
        <taxon>Panagrolaimus</taxon>
    </lineage>
</organism>
<evidence type="ECO:0000256" key="3">
    <source>
        <dbReference type="ARBA" id="ARBA00022692"/>
    </source>
</evidence>
<dbReference type="Gene3D" id="1.20.1250.20">
    <property type="entry name" value="MFS general substrate transporter like domains"/>
    <property type="match status" value="1"/>
</dbReference>
<evidence type="ECO:0000256" key="4">
    <source>
        <dbReference type="ARBA" id="ARBA00022989"/>
    </source>
</evidence>
<keyword evidence="3 6" id="KW-0812">Transmembrane</keyword>
<feature type="transmembrane region" description="Helical" evidence="6">
    <location>
        <begin position="181"/>
        <end position="201"/>
    </location>
</feature>
<evidence type="ECO:0000256" key="1">
    <source>
        <dbReference type="ARBA" id="ARBA00004127"/>
    </source>
</evidence>
<accession>A0A914PRQ2</accession>
<dbReference type="GO" id="GO:0012505">
    <property type="term" value="C:endomembrane system"/>
    <property type="evidence" value="ECO:0007669"/>
    <property type="project" value="UniProtKB-SubCell"/>
</dbReference>
<dbReference type="Proteomes" id="UP000887578">
    <property type="component" value="Unplaced"/>
</dbReference>
<dbReference type="InterPro" id="IPR036259">
    <property type="entry name" value="MFS_trans_sf"/>
</dbReference>
<evidence type="ECO:0000256" key="5">
    <source>
        <dbReference type="ARBA" id="ARBA00023136"/>
    </source>
</evidence>
<feature type="transmembrane region" description="Helical" evidence="6">
    <location>
        <begin position="59"/>
        <end position="80"/>
    </location>
</feature>
<reference evidence="8" key="1">
    <citation type="submission" date="2022-11" db="UniProtKB">
        <authorList>
            <consortium name="WormBaseParasite"/>
        </authorList>
    </citation>
    <scope>IDENTIFICATION</scope>
</reference>
<dbReference type="WBParaSite" id="PDA_v2.g18826.t1">
    <property type="protein sequence ID" value="PDA_v2.g18826.t1"/>
    <property type="gene ID" value="PDA_v2.g18826"/>
</dbReference>
<name>A0A914PRQ2_9BILA</name>
<sequence>MSNLETIGSAISMIMFNFSKTKAVKFVAAAQSGVGALTLVTYIFYMFFHLERHINPRKICITSIIAFLAFYILTYSWQFIPGNVSIQNNGSLNDTGCNEEKFSWCNNLSPINVYLYYTSYVIVIGFAYPLVNVTLTTLYSKILGPRRQGVTQGIFQIAGGCARLTGPLALSILYTEFGPRMTWKVEMAVLGITIAAWILFYKKMVPLKYGSHDNGIYEKSKPVNTHENIKVVNPVYTKVPEFEDILISIDKSKYGIQQRI</sequence>
<dbReference type="InterPro" id="IPR051068">
    <property type="entry name" value="MFS_Domain-Containing_Protein"/>
</dbReference>